<keyword evidence="14" id="KW-1185">Reference proteome</keyword>
<dbReference type="Pfam" id="PF02734">
    <property type="entry name" value="Dak2"/>
    <property type="match status" value="1"/>
</dbReference>
<reference evidence="13" key="1">
    <citation type="journal article" date="2021" name="Open Biol.">
        <title>Shared evolutionary footprints suggest mitochondrial oxidative damage underlies multiple complex I losses in fungi.</title>
        <authorList>
            <person name="Schikora-Tamarit M.A."/>
            <person name="Marcet-Houben M."/>
            <person name="Nosek J."/>
            <person name="Gabaldon T."/>
        </authorList>
    </citation>
    <scope>NUCLEOTIDE SEQUENCE</scope>
    <source>
        <strain evidence="13">CBS6075</strain>
    </source>
</reference>
<dbReference type="GO" id="GO:0005524">
    <property type="term" value="F:ATP binding"/>
    <property type="evidence" value="ECO:0007669"/>
    <property type="project" value="UniProtKB-KW"/>
</dbReference>
<proteinExistence type="inferred from homology"/>
<keyword evidence="6" id="KW-0418">Kinase</keyword>
<evidence type="ECO:0000256" key="3">
    <source>
        <dbReference type="ARBA" id="ARBA00008757"/>
    </source>
</evidence>
<feature type="domain" description="DhaL" evidence="11">
    <location>
        <begin position="397"/>
        <end position="600"/>
    </location>
</feature>
<dbReference type="GO" id="GO:0005829">
    <property type="term" value="C:cytosol"/>
    <property type="evidence" value="ECO:0007669"/>
    <property type="project" value="TreeGrafter"/>
</dbReference>
<dbReference type="RefSeq" id="XP_046063488.1">
    <property type="nucleotide sequence ID" value="XM_046202097.1"/>
</dbReference>
<keyword evidence="5" id="KW-0547">Nucleotide-binding</keyword>
<evidence type="ECO:0000256" key="4">
    <source>
        <dbReference type="ARBA" id="ARBA00022679"/>
    </source>
</evidence>
<evidence type="ECO:0000256" key="10">
    <source>
        <dbReference type="ARBA" id="ARBA00048898"/>
    </source>
</evidence>
<reference evidence="13" key="2">
    <citation type="submission" date="2021-01" db="EMBL/GenBank/DDBJ databases">
        <authorList>
            <person name="Schikora-Tamarit M.A."/>
        </authorList>
    </citation>
    <scope>NUCLEOTIDE SEQUENCE</scope>
    <source>
        <strain evidence="13">CBS6075</strain>
    </source>
</reference>
<dbReference type="FunFam" id="3.40.50.10440:FF:000001">
    <property type="entry name" value="Dihydroxyacetone kinase, DhaK subunit"/>
    <property type="match status" value="1"/>
</dbReference>
<dbReference type="PANTHER" id="PTHR28629:SF4">
    <property type="entry name" value="TRIOKINASE_FMN CYCLASE"/>
    <property type="match status" value="1"/>
</dbReference>
<dbReference type="Proteomes" id="UP000769157">
    <property type="component" value="Unassembled WGS sequence"/>
</dbReference>
<dbReference type="InterPro" id="IPR004006">
    <property type="entry name" value="DhaK_dom"/>
</dbReference>
<evidence type="ECO:0000256" key="7">
    <source>
        <dbReference type="ARBA" id="ARBA00022798"/>
    </source>
</evidence>
<dbReference type="GO" id="GO:0050354">
    <property type="term" value="F:triokinase activity"/>
    <property type="evidence" value="ECO:0007669"/>
    <property type="project" value="UniProtKB-EC"/>
</dbReference>
<evidence type="ECO:0000256" key="5">
    <source>
        <dbReference type="ARBA" id="ARBA00022741"/>
    </source>
</evidence>
<evidence type="ECO:0000313" key="14">
    <source>
        <dbReference type="Proteomes" id="UP000769157"/>
    </source>
</evidence>
<keyword evidence="8" id="KW-0067">ATP-binding</keyword>
<feature type="domain" description="DhaK" evidence="12">
    <location>
        <begin position="10"/>
        <end position="353"/>
    </location>
</feature>
<sequence>MSTKHFLPKDPFATINLALEGAVYENPNLSLLAKERVLYNNSFDSNKVALISGGGSGHEPGWYGFVADGMLAASVQGEIFASPNYRNIQAAEKVVHSKAGTIFLITNYTGDNLYFGMASQELVRKYGEDKIRILRTSDDVAVPRSKSDRVGRRTLSGITLMVKVLGACADELNDISTVFDLGNSVNPNIASINAGLDHVHIPTHDKTTDWGQLKPNELELGLGVHNEPGVKKLQQIPSNEELIKIMLKYLLDTTDPERGYFKYDKGDKIVLQLNNLGGVSHFEMLALMTETLHQLKDDYGIEVSRVYHGHFVTSFNAQIFTLTLFNVTKSATKKFSVEKLFEYLDKPVKGTNWPANYYQSPSPIDVSSRIDNNFKHYDEDSSARKVEKQGDVKVNPETLNTIIRTAVQNIIEKEPELTIWDTKMGDGDCGEGLKIGVEAILDTLENTKFTSSGSLILTLNTLLKVIKDSMGGTLGAILYIFLQGLTNKLELILESSPKDDLPDLFAEALDYAIENLCNYTKAREGDRTVMDVLIPFCRDFSKSRNIDQSIKVALDSAEGTRKIRPKLGRASYVGIDDNETDFPPDPGAYGVYEIISALNKL</sequence>
<dbReference type="Gene3D" id="1.25.40.340">
    <property type="match status" value="1"/>
</dbReference>
<dbReference type="InterPro" id="IPR004007">
    <property type="entry name" value="DhaL_dom"/>
</dbReference>
<organism evidence="13 14">
    <name type="scientific">Ogataea philodendri</name>
    <dbReference type="NCBI Taxonomy" id="1378263"/>
    <lineage>
        <taxon>Eukaryota</taxon>
        <taxon>Fungi</taxon>
        <taxon>Dikarya</taxon>
        <taxon>Ascomycota</taxon>
        <taxon>Saccharomycotina</taxon>
        <taxon>Pichiomycetes</taxon>
        <taxon>Pichiales</taxon>
        <taxon>Pichiaceae</taxon>
        <taxon>Ogataea</taxon>
    </lineage>
</organism>
<keyword evidence="4" id="KW-0808">Transferase</keyword>
<keyword evidence="7" id="KW-0319">Glycerol metabolism</keyword>
<dbReference type="InterPro" id="IPR050861">
    <property type="entry name" value="Dihydroxyacetone_Kinase"/>
</dbReference>
<comment type="catalytic activity">
    <reaction evidence="9">
        <text>D-glyceraldehyde + ATP = D-glyceraldehyde 3-phosphate + ADP + H(+)</text>
        <dbReference type="Rhea" id="RHEA:13941"/>
        <dbReference type="ChEBI" id="CHEBI:15378"/>
        <dbReference type="ChEBI" id="CHEBI:17378"/>
        <dbReference type="ChEBI" id="CHEBI:30616"/>
        <dbReference type="ChEBI" id="CHEBI:59776"/>
        <dbReference type="ChEBI" id="CHEBI:456216"/>
        <dbReference type="EC" id="2.7.1.28"/>
    </reaction>
</comment>
<dbReference type="GeneID" id="70233314"/>
<evidence type="ECO:0000313" key="13">
    <source>
        <dbReference type="EMBL" id="KAH3669225.1"/>
    </source>
</evidence>
<dbReference type="FunFam" id="3.30.1180.20:FF:000001">
    <property type="entry name" value="Dihydroxyacetone kinase 1"/>
    <property type="match status" value="1"/>
</dbReference>
<comment type="pathway">
    <text evidence="2">Polyol metabolism; glycerol fermentation; glycerone phosphate from glycerol (oxidative route): step 2/2.</text>
</comment>
<dbReference type="GO" id="GO:0004371">
    <property type="term" value="F:glycerone kinase activity"/>
    <property type="evidence" value="ECO:0007669"/>
    <property type="project" value="UniProtKB-EC"/>
</dbReference>
<dbReference type="Gene3D" id="3.40.50.10440">
    <property type="entry name" value="Dihydroxyacetone kinase, domain 1"/>
    <property type="match status" value="1"/>
</dbReference>
<gene>
    <name evidence="13" type="ORF">OGAPHI_001346</name>
</gene>
<dbReference type="Pfam" id="PF02733">
    <property type="entry name" value="Dak1"/>
    <property type="match status" value="1"/>
</dbReference>
<evidence type="ECO:0008006" key="15">
    <source>
        <dbReference type="Google" id="ProtNLM"/>
    </source>
</evidence>
<comment type="function">
    <text evidence="1">Catalyzes both the phosphorylation of dihydroxyacetone and of glyceraldehyde.</text>
</comment>
<evidence type="ECO:0000259" key="11">
    <source>
        <dbReference type="PROSITE" id="PS51480"/>
    </source>
</evidence>
<dbReference type="PANTHER" id="PTHR28629">
    <property type="entry name" value="TRIOKINASE/FMN CYCLASE"/>
    <property type="match status" value="1"/>
</dbReference>
<name>A0A9P8PCL8_9ASCO</name>
<protein>
    <recommendedName>
        <fullName evidence="15">Dihydroxyacetone kinase</fullName>
    </recommendedName>
</protein>
<dbReference type="Gene3D" id="3.30.1180.20">
    <property type="entry name" value="Dihydroxyacetone kinase, domain 2"/>
    <property type="match status" value="1"/>
</dbReference>
<dbReference type="AlphaFoldDB" id="A0A9P8PCL8"/>
<evidence type="ECO:0000259" key="12">
    <source>
        <dbReference type="PROSITE" id="PS51481"/>
    </source>
</evidence>
<dbReference type="SUPFAM" id="SSF101473">
    <property type="entry name" value="DhaL-like"/>
    <property type="match status" value="1"/>
</dbReference>
<evidence type="ECO:0000256" key="1">
    <source>
        <dbReference type="ARBA" id="ARBA00003264"/>
    </source>
</evidence>
<dbReference type="PROSITE" id="PS51480">
    <property type="entry name" value="DHAL"/>
    <property type="match status" value="1"/>
</dbReference>
<evidence type="ECO:0000256" key="9">
    <source>
        <dbReference type="ARBA" id="ARBA00047974"/>
    </source>
</evidence>
<evidence type="ECO:0000256" key="2">
    <source>
        <dbReference type="ARBA" id="ARBA00004778"/>
    </source>
</evidence>
<dbReference type="OrthoDB" id="1724672at2759"/>
<dbReference type="InterPro" id="IPR036117">
    <property type="entry name" value="DhaL_dom_sf"/>
</dbReference>
<comment type="catalytic activity">
    <reaction evidence="10">
        <text>dihydroxyacetone + ATP = dihydroxyacetone phosphate + ADP + H(+)</text>
        <dbReference type="Rhea" id="RHEA:15773"/>
        <dbReference type="ChEBI" id="CHEBI:15378"/>
        <dbReference type="ChEBI" id="CHEBI:16016"/>
        <dbReference type="ChEBI" id="CHEBI:30616"/>
        <dbReference type="ChEBI" id="CHEBI:57642"/>
        <dbReference type="ChEBI" id="CHEBI:456216"/>
        <dbReference type="EC" id="2.7.1.29"/>
    </reaction>
</comment>
<comment type="caution">
    <text evidence="13">The sequence shown here is derived from an EMBL/GenBank/DDBJ whole genome shotgun (WGS) entry which is preliminary data.</text>
</comment>
<accession>A0A9P8PCL8</accession>
<dbReference type="EMBL" id="JAEUBE010000137">
    <property type="protein sequence ID" value="KAH3669225.1"/>
    <property type="molecule type" value="Genomic_DNA"/>
</dbReference>
<evidence type="ECO:0000256" key="6">
    <source>
        <dbReference type="ARBA" id="ARBA00022777"/>
    </source>
</evidence>
<evidence type="ECO:0000256" key="8">
    <source>
        <dbReference type="ARBA" id="ARBA00022840"/>
    </source>
</evidence>
<dbReference type="PROSITE" id="PS51481">
    <property type="entry name" value="DHAK"/>
    <property type="match status" value="1"/>
</dbReference>
<comment type="similarity">
    <text evidence="3">Belongs to the dihydroxyacetone kinase (DAK) family.</text>
</comment>
<dbReference type="GO" id="GO:0019563">
    <property type="term" value="P:glycerol catabolic process"/>
    <property type="evidence" value="ECO:0007669"/>
    <property type="project" value="TreeGrafter"/>
</dbReference>
<dbReference type="SMART" id="SM01120">
    <property type="entry name" value="Dak2"/>
    <property type="match status" value="1"/>
</dbReference>
<dbReference type="SUPFAM" id="SSF82549">
    <property type="entry name" value="DAK1/DegV-like"/>
    <property type="match status" value="1"/>
</dbReference>